<evidence type="ECO:0000313" key="3">
    <source>
        <dbReference type="WBParaSite" id="SCUD_0000529401-mRNA-1"/>
    </source>
</evidence>
<protein>
    <submittedName>
        <fullName evidence="3">Transposase</fullName>
    </submittedName>
</protein>
<dbReference type="EMBL" id="UZAK01008333">
    <property type="protein sequence ID" value="VDO94582.1"/>
    <property type="molecule type" value="Genomic_DNA"/>
</dbReference>
<evidence type="ECO:0000313" key="2">
    <source>
        <dbReference type="Proteomes" id="UP000279833"/>
    </source>
</evidence>
<dbReference type="WBParaSite" id="SCUD_0000529401-mRNA-1">
    <property type="protein sequence ID" value="SCUD_0000529401-mRNA-1"/>
    <property type="gene ID" value="SCUD_0000529401"/>
</dbReference>
<evidence type="ECO:0000313" key="1">
    <source>
        <dbReference type="EMBL" id="VDO94582.1"/>
    </source>
</evidence>
<name>A0A183JRF5_9TREM</name>
<proteinExistence type="predicted"/>
<dbReference type="Proteomes" id="UP000279833">
    <property type="component" value="Unassembled WGS sequence"/>
</dbReference>
<reference evidence="3" key="1">
    <citation type="submission" date="2016-06" db="UniProtKB">
        <authorList>
            <consortium name="WormBaseParasite"/>
        </authorList>
    </citation>
    <scope>IDENTIFICATION</scope>
</reference>
<organism evidence="3">
    <name type="scientific">Schistosoma curassoni</name>
    <dbReference type="NCBI Taxonomy" id="6186"/>
    <lineage>
        <taxon>Eukaryota</taxon>
        <taxon>Metazoa</taxon>
        <taxon>Spiralia</taxon>
        <taxon>Lophotrochozoa</taxon>
        <taxon>Platyhelminthes</taxon>
        <taxon>Trematoda</taxon>
        <taxon>Digenea</taxon>
        <taxon>Strigeidida</taxon>
        <taxon>Schistosomatoidea</taxon>
        <taxon>Schistosomatidae</taxon>
        <taxon>Schistosoma</taxon>
    </lineage>
</organism>
<gene>
    <name evidence="1" type="ORF">SCUD_LOCUS5294</name>
</gene>
<keyword evidence="2" id="KW-1185">Reference proteome</keyword>
<dbReference type="AlphaFoldDB" id="A0A183JRF5"/>
<sequence length="101" mass="11568">MSLGTAIDRQEVFCDTVNAPISIAWDKVFLIKKHMEFRTTVSRRQNSKSFITMSRQEDQMTHSDRTLKHKAKGSIATAQNRVGCEVLMGGLCYSARFNRRK</sequence>
<reference evidence="1 2" key="2">
    <citation type="submission" date="2018-11" db="EMBL/GenBank/DDBJ databases">
        <authorList>
            <consortium name="Pathogen Informatics"/>
        </authorList>
    </citation>
    <scope>NUCLEOTIDE SEQUENCE [LARGE SCALE GENOMIC DNA]</scope>
    <source>
        <strain evidence="1">Dakar</strain>
        <strain evidence="2">Dakar, Senegal</strain>
    </source>
</reference>
<accession>A0A183JRF5</accession>